<evidence type="ECO:0000256" key="2">
    <source>
        <dbReference type="ARBA" id="ARBA00022741"/>
    </source>
</evidence>
<dbReference type="STRING" id="551987.SAMN05192549_103173"/>
<dbReference type="RefSeq" id="WP_229255639.1">
    <property type="nucleotide sequence ID" value="NZ_FRCX01000003.1"/>
</dbReference>
<proteinExistence type="inferred from homology"/>
<evidence type="ECO:0000256" key="3">
    <source>
        <dbReference type="ARBA" id="ARBA00022840"/>
    </source>
</evidence>
<dbReference type="PANTHER" id="PTHR23073">
    <property type="entry name" value="26S PROTEASOME REGULATORY SUBUNIT"/>
    <property type="match status" value="1"/>
</dbReference>
<feature type="compositionally biased region" description="Basic and acidic residues" evidence="5">
    <location>
        <begin position="314"/>
        <end position="326"/>
    </location>
</feature>
<dbReference type="SMART" id="SM00382">
    <property type="entry name" value="AAA"/>
    <property type="match status" value="1"/>
</dbReference>
<dbReference type="EMBL" id="FRCX01000003">
    <property type="protein sequence ID" value="SHM90243.1"/>
    <property type="molecule type" value="Genomic_DNA"/>
</dbReference>
<reference evidence="8" key="1">
    <citation type="submission" date="2016-11" db="EMBL/GenBank/DDBJ databases">
        <authorList>
            <person name="Varghese N."/>
            <person name="Submissions S."/>
        </authorList>
    </citation>
    <scope>NUCLEOTIDE SEQUENCE [LARGE SCALE GENOMIC DNA]</scope>
    <source>
        <strain evidence="8">Sac-22</strain>
    </source>
</reference>
<evidence type="ECO:0000256" key="5">
    <source>
        <dbReference type="SAM" id="MobiDB-lite"/>
    </source>
</evidence>
<evidence type="ECO:0000313" key="7">
    <source>
        <dbReference type="EMBL" id="SHM90243.1"/>
    </source>
</evidence>
<dbReference type="Pfam" id="PF00004">
    <property type="entry name" value="AAA"/>
    <property type="match status" value="1"/>
</dbReference>
<dbReference type="CDD" id="cd19481">
    <property type="entry name" value="RecA-like_protease"/>
    <property type="match status" value="1"/>
</dbReference>
<accession>A0A1M7MHF9</accession>
<keyword evidence="3 4" id="KW-0067">ATP-binding</keyword>
<dbReference type="InterPro" id="IPR003593">
    <property type="entry name" value="AAA+_ATPase"/>
</dbReference>
<dbReference type="SUPFAM" id="SSF52540">
    <property type="entry name" value="P-loop containing nucleoside triphosphate hydrolases"/>
    <property type="match status" value="1"/>
</dbReference>
<protein>
    <submittedName>
        <fullName evidence="7">ATPase family associated with various cellular activities (AAA)</fullName>
    </submittedName>
</protein>
<gene>
    <name evidence="7" type="ORF">SAMN05192549_103173</name>
</gene>
<feature type="region of interest" description="Disordered" evidence="5">
    <location>
        <begin position="313"/>
        <end position="361"/>
    </location>
</feature>
<dbReference type="Proteomes" id="UP000184339">
    <property type="component" value="Unassembled WGS sequence"/>
</dbReference>
<evidence type="ECO:0000313" key="8">
    <source>
        <dbReference type="Proteomes" id="UP000184339"/>
    </source>
</evidence>
<evidence type="ECO:0000259" key="6">
    <source>
        <dbReference type="SMART" id="SM00382"/>
    </source>
</evidence>
<dbReference type="InterPro" id="IPR027417">
    <property type="entry name" value="P-loop_NTPase"/>
</dbReference>
<feature type="domain" description="AAA+ ATPase" evidence="6">
    <location>
        <begin position="101"/>
        <end position="233"/>
    </location>
</feature>
<dbReference type="AlphaFoldDB" id="A0A1M7MHF9"/>
<comment type="similarity">
    <text evidence="1 4">Belongs to the AAA ATPase family.</text>
</comment>
<dbReference type="Gene3D" id="3.40.50.300">
    <property type="entry name" value="P-loop containing nucleotide triphosphate hydrolases"/>
    <property type="match status" value="1"/>
</dbReference>
<keyword evidence="8" id="KW-1185">Reference proteome</keyword>
<name>A0A1M7MHF9_9BURK</name>
<keyword evidence="2 4" id="KW-0547">Nucleotide-binding</keyword>
<sequence>MSTSVKGDRQALKRTMEAILAASQKKAAKQPELPGLDVLPQSAGNSTTKVLPERIAEMVYNVPAKRRLADLFLQSDIVEEVNEFIYEYSHSALLRANSLEPRHTLLLVGPPGNGKTSLAEALATELSLPLLSIRYDAIVDSFLGETSNRLRKLIDYATLNPCVLFFDEFDAVGKERSDAQETGEIKRVVSSLLVQMDHLPSHTLIVCATNHPELLDRAVWRRFEVKLEITRPDRSQLKQWFTRFGKSLNDVELGVTPDEFAECMDGENMSEVEAFTLDVKRKIILSKGRITPAEAVGHVLTRLKKRPSNNVTLLRDHGDQLSDHTAKPSAKRRASNNGAKTSATPKQNPVRKAAAALGKKV</sequence>
<dbReference type="PROSITE" id="PS00674">
    <property type="entry name" value="AAA"/>
    <property type="match status" value="1"/>
</dbReference>
<organism evidence="7 8">
    <name type="scientific">Duganella sacchari</name>
    <dbReference type="NCBI Taxonomy" id="551987"/>
    <lineage>
        <taxon>Bacteria</taxon>
        <taxon>Pseudomonadati</taxon>
        <taxon>Pseudomonadota</taxon>
        <taxon>Betaproteobacteria</taxon>
        <taxon>Burkholderiales</taxon>
        <taxon>Oxalobacteraceae</taxon>
        <taxon>Telluria group</taxon>
        <taxon>Duganella</taxon>
    </lineage>
</organism>
<dbReference type="InterPro" id="IPR003959">
    <property type="entry name" value="ATPase_AAA_core"/>
</dbReference>
<dbReference type="InterPro" id="IPR050221">
    <property type="entry name" value="26S_Proteasome_ATPase"/>
</dbReference>
<dbReference type="InterPro" id="IPR003960">
    <property type="entry name" value="ATPase_AAA_CS"/>
</dbReference>
<dbReference type="GO" id="GO:0005524">
    <property type="term" value="F:ATP binding"/>
    <property type="evidence" value="ECO:0007669"/>
    <property type="project" value="UniProtKB-KW"/>
</dbReference>
<evidence type="ECO:0000256" key="1">
    <source>
        <dbReference type="ARBA" id="ARBA00006914"/>
    </source>
</evidence>
<dbReference type="GO" id="GO:0016887">
    <property type="term" value="F:ATP hydrolysis activity"/>
    <property type="evidence" value="ECO:0007669"/>
    <property type="project" value="InterPro"/>
</dbReference>
<feature type="compositionally biased region" description="Polar residues" evidence="5">
    <location>
        <begin position="335"/>
        <end position="347"/>
    </location>
</feature>
<evidence type="ECO:0000256" key="4">
    <source>
        <dbReference type="RuleBase" id="RU003651"/>
    </source>
</evidence>